<name>A0A0G1CPL9_9BACT</name>
<proteinExistence type="predicted"/>
<organism evidence="1 2">
    <name type="scientific">Candidatus Gottesmanbacteria bacterium GW2011_GWB1_43_11</name>
    <dbReference type="NCBI Taxonomy" id="1618446"/>
    <lineage>
        <taxon>Bacteria</taxon>
        <taxon>Candidatus Gottesmaniibacteriota</taxon>
    </lineage>
</organism>
<dbReference type="EMBL" id="LCFD01000001">
    <property type="protein sequence ID" value="KKS87650.1"/>
    <property type="molecule type" value="Genomic_DNA"/>
</dbReference>
<evidence type="ECO:0000313" key="2">
    <source>
        <dbReference type="Proteomes" id="UP000034050"/>
    </source>
</evidence>
<dbReference type="Proteomes" id="UP000034050">
    <property type="component" value="Unassembled WGS sequence"/>
</dbReference>
<comment type="caution">
    <text evidence="1">The sequence shown here is derived from an EMBL/GenBank/DDBJ whole genome shotgun (WGS) entry which is preliminary data.</text>
</comment>
<sequence>MKDLPLPPQIVTTDTTLPWAFAKHEQTGESIAADHFLSECIILACGFGEQAELAAQEVVETTLLAYKILRTKQFYFSAHGQLMPKLVHIAGRKLFKLRSSFPDIKASLTVVCLSVKRWWIVSTDTTHIYLYRGQQLVRILPQEELTQIEPQFLGETKYPQAVFTEGDIQSQDQFLLTTKPLAETVNTKRLTEFLKSTSVTSEKWGQIPQEIVNEAVKRRKQSSYGAVLAEHK</sequence>
<accession>A0A0G1CPL9</accession>
<reference evidence="1 2" key="1">
    <citation type="journal article" date="2015" name="Nature">
        <title>rRNA introns, odd ribosomes, and small enigmatic genomes across a large radiation of phyla.</title>
        <authorList>
            <person name="Brown C.T."/>
            <person name="Hug L.A."/>
            <person name="Thomas B.C."/>
            <person name="Sharon I."/>
            <person name="Castelle C.J."/>
            <person name="Singh A."/>
            <person name="Wilkins M.J."/>
            <person name="Williams K.H."/>
            <person name="Banfield J.F."/>
        </authorList>
    </citation>
    <scope>NUCLEOTIDE SEQUENCE [LARGE SCALE GENOMIC DNA]</scope>
</reference>
<dbReference type="STRING" id="1618446.UV61_C0001G0057"/>
<evidence type="ECO:0000313" key="1">
    <source>
        <dbReference type="EMBL" id="KKS87650.1"/>
    </source>
</evidence>
<protein>
    <recommendedName>
        <fullName evidence="3">PPM-type phosphatase domain-containing protein</fullName>
    </recommendedName>
</protein>
<evidence type="ECO:0008006" key="3">
    <source>
        <dbReference type="Google" id="ProtNLM"/>
    </source>
</evidence>
<gene>
    <name evidence="1" type="ORF">UV61_C0001G0057</name>
</gene>
<dbReference type="AlphaFoldDB" id="A0A0G1CPL9"/>